<organism evidence="6">
    <name type="scientific">Drosophila rhopaloa</name>
    <name type="common">Fruit fly</name>
    <dbReference type="NCBI Taxonomy" id="1041015"/>
    <lineage>
        <taxon>Eukaryota</taxon>
        <taxon>Metazoa</taxon>
        <taxon>Ecdysozoa</taxon>
        <taxon>Arthropoda</taxon>
        <taxon>Hexapoda</taxon>
        <taxon>Insecta</taxon>
        <taxon>Pterygota</taxon>
        <taxon>Neoptera</taxon>
        <taxon>Endopterygota</taxon>
        <taxon>Diptera</taxon>
        <taxon>Brachycera</taxon>
        <taxon>Muscomorpha</taxon>
        <taxon>Ephydroidea</taxon>
        <taxon>Drosophilidae</taxon>
        <taxon>Drosophila</taxon>
        <taxon>Sophophora</taxon>
    </lineage>
</organism>
<evidence type="ECO:0000256" key="1">
    <source>
        <dbReference type="SAM" id="MobiDB-lite"/>
    </source>
</evidence>
<feature type="domain" description="Distal membrane-arm assembly complex protein 1-like" evidence="3">
    <location>
        <begin position="18"/>
        <end position="64"/>
    </location>
</feature>
<gene>
    <name evidence="6" type="primary">LOC108042687</name>
    <name evidence="4" type="synonym">108042687</name>
</gene>
<keyword evidence="2" id="KW-1133">Transmembrane helix</keyword>
<reference evidence="4" key="3">
    <citation type="submission" date="2025-05" db="UniProtKB">
        <authorList>
            <consortium name="EnsemblMetazoa"/>
        </authorList>
    </citation>
    <scope>IDENTIFICATION</scope>
</reference>
<dbReference type="EnsemblMetazoa" id="XM_017121083.1">
    <property type="protein sequence ID" value="XP_016976572.1"/>
    <property type="gene ID" value="LOC108042687"/>
</dbReference>
<name>A0A6P4EEF4_DRORH</name>
<protein>
    <submittedName>
        <fullName evidence="6">Uncharacterized protein LOC108042687</fullName>
    </submittedName>
</protein>
<evidence type="ECO:0000313" key="6">
    <source>
        <dbReference type="RefSeq" id="XP_016976572.1"/>
    </source>
</evidence>
<keyword evidence="5" id="KW-1185">Reference proteome</keyword>
<proteinExistence type="predicted"/>
<dbReference type="RefSeq" id="XP_016976572.1">
    <property type="nucleotide sequence ID" value="XM_017121083.1"/>
</dbReference>
<dbReference type="AlphaFoldDB" id="A0A6P4EEF4"/>
<feature type="region of interest" description="Disordered" evidence="1">
    <location>
        <begin position="79"/>
        <end position="101"/>
    </location>
</feature>
<accession>A0A6P4EEF4</accession>
<evidence type="ECO:0000259" key="3">
    <source>
        <dbReference type="Pfam" id="PF15055"/>
    </source>
</evidence>
<feature type="compositionally biased region" description="Basic and acidic residues" evidence="1">
    <location>
        <begin position="79"/>
        <end position="88"/>
    </location>
</feature>
<evidence type="ECO:0000256" key="2">
    <source>
        <dbReference type="SAM" id="Phobius"/>
    </source>
</evidence>
<reference evidence="5" key="1">
    <citation type="journal article" date="2021" name="Elife">
        <title>Highly contiguous assemblies of 101 drosophilid genomes.</title>
        <authorList>
            <person name="Kim B.Y."/>
            <person name="Wang J.R."/>
            <person name="Miller D.E."/>
            <person name="Barmina O."/>
            <person name="Delaney E."/>
            <person name="Thompson A."/>
            <person name="Comeault A.A."/>
            <person name="Peede D."/>
            <person name="D'Agostino E.R."/>
            <person name="Pelaez J."/>
            <person name="Aguilar J.M."/>
            <person name="Haji D."/>
            <person name="Matsunaga T."/>
            <person name="Armstrong E.E."/>
            <person name="Zych M."/>
            <person name="Ogawa Y."/>
            <person name="Stamenkovic-Radak M."/>
            <person name="Jelic M."/>
            <person name="Veselinovic M.S."/>
            <person name="Tanaskovic M."/>
            <person name="Eric P."/>
            <person name="Gao J.J."/>
            <person name="Katoh T.K."/>
            <person name="Toda M.J."/>
            <person name="Watabe H."/>
            <person name="Watada M."/>
            <person name="Davis J.S."/>
            <person name="Moyle L.C."/>
            <person name="Manoli G."/>
            <person name="Bertolini E."/>
            <person name="Kostal V."/>
            <person name="Hawley R.S."/>
            <person name="Takahashi A."/>
            <person name="Jones C.D."/>
            <person name="Price D.K."/>
            <person name="Whiteman N."/>
            <person name="Kopp A."/>
            <person name="Matute D.R."/>
            <person name="Petrov D.A."/>
        </authorList>
    </citation>
    <scope>NUCLEOTIDE SEQUENCE [LARGE SCALE GENOMIC DNA]</scope>
</reference>
<keyword evidence="2" id="KW-0472">Membrane</keyword>
<keyword evidence="2" id="KW-0812">Transmembrane</keyword>
<reference evidence="6" key="2">
    <citation type="submission" date="2025-04" db="UniProtKB">
        <authorList>
            <consortium name="RefSeq"/>
        </authorList>
    </citation>
    <scope>IDENTIFICATION</scope>
</reference>
<dbReference type="OMA" id="LENYTMK"/>
<dbReference type="GeneID" id="108042687"/>
<feature type="transmembrane region" description="Helical" evidence="2">
    <location>
        <begin position="20"/>
        <end position="39"/>
    </location>
</feature>
<evidence type="ECO:0000313" key="5">
    <source>
        <dbReference type="Proteomes" id="UP001652680"/>
    </source>
</evidence>
<dbReference type="OrthoDB" id="6340866at2759"/>
<sequence length="101" mass="11144">MIGRLSFWYKDNVSNEVDCVACRLVSGIGLLGIGAFLLAQSKRRPKPLESNIMKSLAAAVGLIGVARLADANFLKANAEEPKEQETKTSKTTSDHQFFFRR</sequence>
<dbReference type="Pfam" id="PF15055">
    <property type="entry name" value="DMAC1_Dmo2"/>
    <property type="match status" value="1"/>
</dbReference>
<evidence type="ECO:0000313" key="4">
    <source>
        <dbReference type="EnsemblMetazoa" id="XP_016976572.1"/>
    </source>
</evidence>
<dbReference type="Proteomes" id="UP001652680">
    <property type="component" value="Unassembled WGS sequence"/>
</dbReference>
<dbReference type="InterPro" id="IPR028036">
    <property type="entry name" value="DMAC1-like_dom"/>
</dbReference>